<dbReference type="AlphaFoldDB" id="A0AAE0TRQ3"/>
<proteinExistence type="predicted"/>
<feature type="region of interest" description="Disordered" evidence="1">
    <location>
        <begin position="216"/>
        <end position="256"/>
    </location>
</feature>
<organism evidence="2 3">
    <name type="scientific">Recurvomyces mirabilis</name>
    <dbReference type="NCBI Taxonomy" id="574656"/>
    <lineage>
        <taxon>Eukaryota</taxon>
        <taxon>Fungi</taxon>
        <taxon>Dikarya</taxon>
        <taxon>Ascomycota</taxon>
        <taxon>Pezizomycotina</taxon>
        <taxon>Dothideomycetes</taxon>
        <taxon>Dothideomycetidae</taxon>
        <taxon>Mycosphaerellales</taxon>
        <taxon>Teratosphaeriaceae</taxon>
        <taxon>Recurvomyces</taxon>
    </lineage>
</organism>
<evidence type="ECO:0000313" key="3">
    <source>
        <dbReference type="Proteomes" id="UP001274830"/>
    </source>
</evidence>
<protein>
    <submittedName>
        <fullName evidence="2">Uncharacterized protein</fullName>
    </submittedName>
</protein>
<evidence type="ECO:0000256" key="1">
    <source>
        <dbReference type="SAM" id="MobiDB-lite"/>
    </source>
</evidence>
<keyword evidence="3" id="KW-1185">Reference proteome</keyword>
<name>A0AAE0TRQ3_9PEZI</name>
<evidence type="ECO:0000313" key="2">
    <source>
        <dbReference type="EMBL" id="KAK3672292.1"/>
    </source>
</evidence>
<accession>A0AAE0TRQ3</accession>
<feature type="compositionally biased region" description="Polar residues" evidence="1">
    <location>
        <begin position="127"/>
        <end position="138"/>
    </location>
</feature>
<reference evidence="2" key="1">
    <citation type="submission" date="2023-07" db="EMBL/GenBank/DDBJ databases">
        <title>Black Yeasts Isolated from many extreme environments.</title>
        <authorList>
            <person name="Coleine C."/>
            <person name="Stajich J.E."/>
            <person name="Selbmann L."/>
        </authorList>
    </citation>
    <scope>NUCLEOTIDE SEQUENCE</scope>
    <source>
        <strain evidence="2">CCFEE 5485</strain>
    </source>
</reference>
<dbReference type="EMBL" id="JAUTXT010000034">
    <property type="protein sequence ID" value="KAK3672292.1"/>
    <property type="molecule type" value="Genomic_DNA"/>
</dbReference>
<feature type="compositionally biased region" description="Basic and acidic residues" evidence="1">
    <location>
        <begin position="31"/>
        <end position="43"/>
    </location>
</feature>
<comment type="caution">
    <text evidence="2">The sequence shown here is derived from an EMBL/GenBank/DDBJ whole genome shotgun (WGS) entry which is preliminary data.</text>
</comment>
<feature type="region of interest" description="Disordered" evidence="1">
    <location>
        <begin position="28"/>
        <end position="113"/>
    </location>
</feature>
<sequence>MALHRGIQSAIFYYLSCAPCSDARYRKKRKQEAQRDRADRELLEAQMPDLYRHPSPSSTNPYWQAEIALGPQPVSRNGKNRKTPTGESQRGGNGNGNGVLRTSATQSSNASMVASSVDVARTWSSPEYRNESTSSFAQHQRDDEPLWGVEEERNMPYRNRLRGSSNPDEPIRPAKARTRDPTIYEAPYNPTINDQHPATVTKVKSQDDIAWMLQPPPVADVMSGKRPPPSRSGTTSSRRSAHSAGTSQRGSNRVEELRLPTGSSLLSTASLNSNILPAQGQRHDRDTRIEERDFATVPETRGRRRPRPLEFKNASEDSELTVLHRPSVVPEPIRIRRAASSRPQLTTIMSDNITSATASGTEFFIPAQKPKENSLPSRARQTEADASSSDDRDRISRRLDMIPGNGADTPIRLLRQDLGPKTPATLHTRIFASTPGAGPEGRLRIPAAAVEGGSEEVDERRLTGGPELFDSWYTPDFELSEWVHEYTKRDRGEVRHRWSMDI</sequence>
<feature type="compositionally biased region" description="Basic and acidic residues" evidence="1">
    <location>
        <begin position="139"/>
        <end position="155"/>
    </location>
</feature>
<dbReference type="Proteomes" id="UP001274830">
    <property type="component" value="Unassembled WGS sequence"/>
</dbReference>
<feature type="region of interest" description="Disordered" evidence="1">
    <location>
        <begin position="278"/>
        <end position="307"/>
    </location>
</feature>
<feature type="region of interest" description="Disordered" evidence="1">
    <location>
        <begin position="127"/>
        <end position="180"/>
    </location>
</feature>
<gene>
    <name evidence="2" type="ORF">LTR78_007832</name>
</gene>
<feature type="compositionally biased region" description="Polar residues" evidence="1">
    <location>
        <begin position="100"/>
        <end position="113"/>
    </location>
</feature>
<feature type="compositionally biased region" description="Low complexity" evidence="1">
    <location>
        <begin position="231"/>
        <end position="247"/>
    </location>
</feature>
<feature type="compositionally biased region" description="Basic and acidic residues" evidence="1">
    <location>
        <begin position="169"/>
        <end position="180"/>
    </location>
</feature>
<feature type="region of interest" description="Disordered" evidence="1">
    <location>
        <begin position="363"/>
        <end position="395"/>
    </location>
</feature>
<feature type="compositionally biased region" description="Basic and acidic residues" evidence="1">
    <location>
        <begin position="281"/>
        <end position="294"/>
    </location>
</feature>